<evidence type="ECO:0000313" key="1">
    <source>
        <dbReference type="EMBL" id="SLN14581.1"/>
    </source>
</evidence>
<proteinExistence type="predicted"/>
<dbReference type="AlphaFoldDB" id="A0A1Y5RD01"/>
<evidence type="ECO:0000313" key="2">
    <source>
        <dbReference type="Proteomes" id="UP000193900"/>
    </source>
</evidence>
<organism evidence="1 2">
    <name type="scientific">Roseisalinus antarcticus</name>
    <dbReference type="NCBI Taxonomy" id="254357"/>
    <lineage>
        <taxon>Bacteria</taxon>
        <taxon>Pseudomonadati</taxon>
        <taxon>Pseudomonadota</taxon>
        <taxon>Alphaproteobacteria</taxon>
        <taxon>Rhodobacterales</taxon>
        <taxon>Roseobacteraceae</taxon>
        <taxon>Roseisalinus</taxon>
    </lineage>
</organism>
<dbReference type="Proteomes" id="UP000193900">
    <property type="component" value="Unassembled WGS sequence"/>
</dbReference>
<dbReference type="EMBL" id="FWFZ01000001">
    <property type="protein sequence ID" value="SLN14581.1"/>
    <property type="molecule type" value="Genomic_DNA"/>
</dbReference>
<name>A0A1Y5RD01_9RHOB</name>
<keyword evidence="2" id="KW-1185">Reference proteome</keyword>
<accession>A0A1Y5RD01</accession>
<reference evidence="1 2" key="1">
    <citation type="submission" date="2017-03" db="EMBL/GenBank/DDBJ databases">
        <authorList>
            <person name="Afonso C.L."/>
            <person name="Miller P.J."/>
            <person name="Scott M.A."/>
            <person name="Spackman E."/>
            <person name="Goraichik I."/>
            <person name="Dimitrov K.M."/>
            <person name="Suarez D.L."/>
            <person name="Swayne D.E."/>
        </authorList>
    </citation>
    <scope>NUCLEOTIDE SEQUENCE [LARGE SCALE GENOMIC DNA]</scope>
    <source>
        <strain evidence="1 2">CECT 7023</strain>
    </source>
</reference>
<sequence length="59" mass="6011">MAREARSPIIIVGAQMLPPISVGMIEASATRRLAIPLTQSPSGSTTAIGSVPILQVPTG</sequence>
<gene>
    <name evidence="1" type="ORF">ROA7023_00147</name>
</gene>
<protein>
    <submittedName>
        <fullName evidence="1">Uncharacterized protein</fullName>
    </submittedName>
</protein>